<reference evidence="2" key="1">
    <citation type="submission" date="2021-05" db="EMBL/GenBank/DDBJ databases">
        <authorList>
            <person name="Alioto T."/>
            <person name="Alioto T."/>
            <person name="Gomez Garrido J."/>
        </authorList>
    </citation>
    <scope>NUCLEOTIDE SEQUENCE</scope>
</reference>
<dbReference type="EMBL" id="HBUE01340760">
    <property type="protein sequence ID" value="CAG6598251.1"/>
    <property type="molecule type" value="Transcribed_RNA"/>
</dbReference>
<evidence type="ECO:0000256" key="1">
    <source>
        <dbReference type="SAM" id="MobiDB-lite"/>
    </source>
</evidence>
<feature type="compositionally biased region" description="Low complexity" evidence="1">
    <location>
        <begin position="89"/>
        <end position="100"/>
    </location>
</feature>
<name>A0A8D8MZP0_CULPI</name>
<feature type="compositionally biased region" description="Basic residues" evidence="1">
    <location>
        <begin position="442"/>
        <end position="453"/>
    </location>
</feature>
<dbReference type="EMBL" id="HBUE01233894">
    <property type="protein sequence ID" value="CAG6546085.1"/>
    <property type="molecule type" value="Transcribed_RNA"/>
</dbReference>
<feature type="compositionally biased region" description="Basic and acidic residues" evidence="1">
    <location>
        <begin position="102"/>
        <end position="126"/>
    </location>
</feature>
<sequence length="614" mass="64000">MQAVREGSGRGPEGAGGGQVAADGDGVQQGEGHGGAEQAGAGGNRDAAAAGAGNGGRVDALPARDPEAAGRERQAAAGAPGAEGGAGAAGFAEPGTGAEPGQEDHSQAGRGRLEQPRQSGRLDAEGKQICSGRRRSAPLVGCPAGRGNQNPQREVAPRVRRYGKESRRRFTQSARIGPGRNAQGGQAGTRPDDGTNAGSNVRDVHQLRDQAGPVPGADQRRTPKGHPAGEERRADARRAGQRGRHAGRLGGAVAAEARRSQVRGAATERANGPGRAGVGQAEEGLRAAQAERQRRAAEADGRARAGLPPLGSATERQRVPLGQVSGKLGPAQGPGHQPAPKHRRAARARADAAREPDRDENRLRIRRTQNPQHAGRSHAPTGSATHARTRPAPNRTRLHEQDRPAGGTAASAVRSLPAPSRPQGGPGARRSRKQAPNVRTPHANHRTASRQRKAGQSQRRPQEQDERPPGRSRQQRGRPEGLCQAVPVAPDAAREDPLRRHAGPLAGRGRRGPLSQLPEGVHRDAAEAALPALWHHLLSAVSGQNRAHGAKPAAGTRLRRLPHAARTGHCALLQPGAAAVTVGSKRLSPPVVRVYIFVTTSFSVHFSSPLYPMA</sequence>
<feature type="compositionally biased region" description="Low complexity" evidence="1">
    <location>
        <begin position="329"/>
        <end position="338"/>
    </location>
</feature>
<feature type="compositionally biased region" description="Basic residues" evidence="1">
    <location>
        <begin position="158"/>
        <end position="170"/>
    </location>
</feature>
<feature type="region of interest" description="Disordered" evidence="1">
    <location>
        <begin position="1"/>
        <end position="513"/>
    </location>
</feature>
<feature type="compositionally biased region" description="Basic and acidic residues" evidence="1">
    <location>
        <begin position="62"/>
        <end position="74"/>
    </location>
</feature>
<proteinExistence type="predicted"/>
<feature type="compositionally biased region" description="Basic and acidic residues" evidence="1">
    <location>
        <begin position="227"/>
        <end position="238"/>
    </location>
</feature>
<feature type="compositionally biased region" description="Basic and acidic residues" evidence="1">
    <location>
        <begin position="460"/>
        <end position="469"/>
    </location>
</feature>
<feature type="compositionally biased region" description="Gly residues" evidence="1">
    <location>
        <begin position="27"/>
        <end position="43"/>
    </location>
</feature>
<dbReference type="AlphaFoldDB" id="A0A8D8MZP0"/>
<protein>
    <submittedName>
        <fullName evidence="2">(northern house mosquito) hypothetical protein</fullName>
    </submittedName>
</protein>
<organism evidence="2">
    <name type="scientific">Culex pipiens</name>
    <name type="common">House mosquito</name>
    <dbReference type="NCBI Taxonomy" id="7175"/>
    <lineage>
        <taxon>Eukaryota</taxon>
        <taxon>Metazoa</taxon>
        <taxon>Ecdysozoa</taxon>
        <taxon>Arthropoda</taxon>
        <taxon>Hexapoda</taxon>
        <taxon>Insecta</taxon>
        <taxon>Pterygota</taxon>
        <taxon>Neoptera</taxon>
        <taxon>Endopterygota</taxon>
        <taxon>Diptera</taxon>
        <taxon>Nematocera</taxon>
        <taxon>Culicoidea</taxon>
        <taxon>Culicidae</taxon>
        <taxon>Culicinae</taxon>
        <taxon>Culicini</taxon>
        <taxon>Culex</taxon>
        <taxon>Culex</taxon>
    </lineage>
</organism>
<feature type="compositionally biased region" description="Basic and acidic residues" evidence="1">
    <location>
        <begin position="283"/>
        <end position="303"/>
    </location>
</feature>
<feature type="compositionally biased region" description="Gly residues" evidence="1">
    <location>
        <begin position="9"/>
        <end position="19"/>
    </location>
</feature>
<accession>A0A8D8MZP0</accession>
<feature type="compositionally biased region" description="Basic and acidic residues" evidence="1">
    <location>
        <begin position="348"/>
        <end position="363"/>
    </location>
</feature>
<evidence type="ECO:0000313" key="2">
    <source>
        <dbReference type="EMBL" id="CAG6546085.1"/>
    </source>
</evidence>